<comment type="caution">
    <text evidence="4">The sequence shown here is derived from an EMBL/GenBank/DDBJ whole genome shotgun (WGS) entry which is preliminary data.</text>
</comment>
<feature type="compositionally biased region" description="Acidic residues" evidence="3">
    <location>
        <begin position="243"/>
        <end position="253"/>
    </location>
</feature>
<comment type="similarity">
    <text evidence="1 2">Belongs to the nucleosome assembly protein (NAP) family.</text>
</comment>
<accession>A0A5B0RUB3</accession>
<dbReference type="GO" id="GO:0005634">
    <property type="term" value="C:nucleus"/>
    <property type="evidence" value="ECO:0007669"/>
    <property type="project" value="InterPro"/>
</dbReference>
<organism evidence="4 5">
    <name type="scientific">Puccinia graminis f. sp. tritici</name>
    <dbReference type="NCBI Taxonomy" id="56615"/>
    <lineage>
        <taxon>Eukaryota</taxon>
        <taxon>Fungi</taxon>
        <taxon>Dikarya</taxon>
        <taxon>Basidiomycota</taxon>
        <taxon>Pucciniomycotina</taxon>
        <taxon>Pucciniomycetes</taxon>
        <taxon>Pucciniales</taxon>
        <taxon>Pucciniaceae</taxon>
        <taxon>Puccinia</taxon>
    </lineage>
</organism>
<dbReference type="AlphaFoldDB" id="A0A5B0RUB3"/>
<evidence type="ECO:0000256" key="2">
    <source>
        <dbReference type="RuleBase" id="RU003876"/>
    </source>
</evidence>
<evidence type="ECO:0000256" key="1">
    <source>
        <dbReference type="ARBA" id="ARBA00009947"/>
    </source>
</evidence>
<dbReference type="Proteomes" id="UP000325313">
    <property type="component" value="Unassembled WGS sequence"/>
</dbReference>
<gene>
    <name evidence="4" type="ORF">PGTUg99_020524</name>
</gene>
<dbReference type="Pfam" id="PF00956">
    <property type="entry name" value="NAP"/>
    <property type="match status" value="1"/>
</dbReference>
<feature type="compositionally biased region" description="Acidic residues" evidence="3">
    <location>
        <begin position="260"/>
        <end position="272"/>
    </location>
</feature>
<dbReference type="PANTHER" id="PTHR11875">
    <property type="entry name" value="TESTIS-SPECIFIC Y-ENCODED PROTEIN"/>
    <property type="match status" value="1"/>
</dbReference>
<evidence type="ECO:0000313" key="5">
    <source>
        <dbReference type="Proteomes" id="UP000325313"/>
    </source>
</evidence>
<dbReference type="GO" id="GO:0006334">
    <property type="term" value="P:nucleosome assembly"/>
    <property type="evidence" value="ECO:0007669"/>
    <property type="project" value="InterPro"/>
</dbReference>
<dbReference type="Gene3D" id="3.30.1120.90">
    <property type="entry name" value="Nucleosome assembly protein"/>
    <property type="match status" value="1"/>
</dbReference>
<proteinExistence type="inferred from homology"/>
<reference evidence="4 5" key="1">
    <citation type="submission" date="2019-05" db="EMBL/GenBank/DDBJ databases">
        <title>Emergence of the Ug99 lineage of the wheat stem rust pathogen through somatic hybridization.</title>
        <authorList>
            <person name="Li F."/>
            <person name="Upadhyaya N.M."/>
            <person name="Sperschneider J."/>
            <person name="Matny O."/>
            <person name="Nguyen-Phuc H."/>
            <person name="Mago R."/>
            <person name="Raley C."/>
            <person name="Miller M.E."/>
            <person name="Silverstein K.A.T."/>
            <person name="Henningsen E."/>
            <person name="Hirsch C.D."/>
            <person name="Visser B."/>
            <person name="Pretorius Z.A."/>
            <person name="Steffenson B.J."/>
            <person name="Schwessinger B."/>
            <person name="Dodds P.N."/>
            <person name="Figueroa M."/>
        </authorList>
    </citation>
    <scope>NUCLEOTIDE SEQUENCE [LARGE SCALE GENOMIC DNA]</scope>
    <source>
        <strain evidence="4 5">Ug99</strain>
    </source>
</reference>
<evidence type="ECO:0000313" key="4">
    <source>
        <dbReference type="EMBL" id="KAA1129511.1"/>
    </source>
</evidence>
<protein>
    <submittedName>
        <fullName evidence="4">Uncharacterized protein</fullName>
    </submittedName>
</protein>
<sequence>MSATTAPESTKSNPIESAAFDLTFARESQLKEVYGEAQFDQVLKFDEELLRAEWEAFKLLKPIYKKRSEFIKKIPGFWLKAMTNDPNFDYHLHSIDWDALSHLEDLHDLSDARNVTFHFHFAEGNPYFSDRVLSKKFAVDLEEQLLAVNDSGLKLNPLLAEMNKTYDLNRQQKSIPVLIQWTSHEYNLVDKKPRMSIEEIEKEDFEVDYNDATGSFFNFFAFKEDLYELHSHLLELHSKALDADEEDEEDNEDKEANSKDEEDNKGDNEYEADNNSNQVADLESDSNDNDEPKKKTLKVC</sequence>
<dbReference type="SUPFAM" id="SSF143113">
    <property type="entry name" value="NAP-like"/>
    <property type="match status" value="1"/>
</dbReference>
<name>A0A5B0RUB3_PUCGR</name>
<dbReference type="InterPro" id="IPR037231">
    <property type="entry name" value="NAP-like_sf"/>
</dbReference>
<evidence type="ECO:0000256" key="3">
    <source>
        <dbReference type="SAM" id="MobiDB-lite"/>
    </source>
</evidence>
<dbReference type="InterPro" id="IPR002164">
    <property type="entry name" value="NAP_family"/>
</dbReference>
<feature type="region of interest" description="Disordered" evidence="3">
    <location>
        <begin position="241"/>
        <end position="300"/>
    </location>
</feature>
<dbReference type="EMBL" id="VDEP01000136">
    <property type="protein sequence ID" value="KAA1129511.1"/>
    <property type="molecule type" value="Genomic_DNA"/>
</dbReference>